<dbReference type="EMBL" id="PFWY01000088">
    <property type="protein sequence ID" value="PJA40588.1"/>
    <property type="molecule type" value="Genomic_DNA"/>
</dbReference>
<keyword evidence="3" id="KW-0328">Glycosyltransferase</keyword>
<evidence type="ECO:0000256" key="4">
    <source>
        <dbReference type="ARBA" id="ARBA00022679"/>
    </source>
</evidence>
<dbReference type="Pfam" id="PF00535">
    <property type="entry name" value="Glycos_transf_2"/>
    <property type="match status" value="1"/>
</dbReference>
<sequence length="393" mass="44676">MKFVVITPTYNENENIKKTVEALQKVFKTMPSHEFHILVTDGNSPDGTANSVRELIKQDSNLHLLVEKEKRGLGAAYKDAMNFAFETMKADVVITFDADLSHDPKVIPSFVKYFEEGENYVCGTRYKKGGGIPKEWGIHRKLLSSLGNLYVRTIYFGSGLTDFTSGYKAFNKKVYDVIKDKIGSHGGYTFAISSNLECIRNGFKAVEVPYHFTEREFGKSKMGTEYFFKAFAFVTKARIADFINSRFGKVFIGGGAGALSQLIFYGLIFYPLIEVSNIFSLPTNIEVYGFILHPQFLLSQLLGIEVGVAVSFLINNHWAFGDKKLEGLMFFRRYIKNNFVVSGAILIQLFIGQVLILSFGFGLFRNYLYQIVGILFGLIWNFYFYKKIIWKVK</sequence>
<comment type="similarity">
    <text evidence="2">Belongs to the glycosyltransferase 2 family.</text>
</comment>
<organism evidence="11 12">
    <name type="scientific">candidate division WWE3 bacterium CG_4_9_14_3_um_filter_34_6</name>
    <dbReference type="NCBI Taxonomy" id="1975079"/>
    <lineage>
        <taxon>Bacteria</taxon>
        <taxon>Katanobacteria</taxon>
    </lineage>
</organism>
<gene>
    <name evidence="11" type="ORF">CO178_01980</name>
</gene>
<dbReference type="SUPFAM" id="SSF53448">
    <property type="entry name" value="Nucleotide-diphospho-sugar transferases"/>
    <property type="match status" value="1"/>
</dbReference>
<feature type="transmembrane region" description="Helical" evidence="8">
    <location>
        <begin position="250"/>
        <end position="273"/>
    </location>
</feature>
<dbReference type="GO" id="GO:0016020">
    <property type="term" value="C:membrane"/>
    <property type="evidence" value="ECO:0007669"/>
    <property type="project" value="UniProtKB-SubCell"/>
</dbReference>
<evidence type="ECO:0008006" key="13">
    <source>
        <dbReference type="Google" id="ProtNLM"/>
    </source>
</evidence>
<keyword evidence="6 8" id="KW-1133">Transmembrane helix</keyword>
<evidence type="ECO:0000256" key="5">
    <source>
        <dbReference type="ARBA" id="ARBA00022692"/>
    </source>
</evidence>
<dbReference type="InterPro" id="IPR007267">
    <property type="entry name" value="GtrA_DPMS_TM"/>
</dbReference>
<feature type="transmembrane region" description="Helical" evidence="8">
    <location>
        <begin position="367"/>
        <end position="385"/>
    </location>
</feature>
<evidence type="ECO:0000256" key="7">
    <source>
        <dbReference type="ARBA" id="ARBA00023136"/>
    </source>
</evidence>
<dbReference type="GO" id="GO:0000271">
    <property type="term" value="P:polysaccharide biosynthetic process"/>
    <property type="evidence" value="ECO:0007669"/>
    <property type="project" value="InterPro"/>
</dbReference>
<evidence type="ECO:0000256" key="8">
    <source>
        <dbReference type="SAM" id="Phobius"/>
    </source>
</evidence>
<name>A0A2M7X375_UNCKA</name>
<feature type="domain" description="Glycosyltransferase 2-like" evidence="9">
    <location>
        <begin position="5"/>
        <end position="176"/>
    </location>
</feature>
<comment type="subcellular location">
    <subcellularLocation>
        <location evidence="1">Membrane</location>
        <topology evidence="1">Multi-pass membrane protein</topology>
    </subcellularLocation>
</comment>
<dbReference type="FunFam" id="3.90.550.10:FF:000122">
    <property type="entry name" value="Dolichol-phosphate mannosyltransferase subunit 1"/>
    <property type="match status" value="1"/>
</dbReference>
<evidence type="ECO:0000256" key="2">
    <source>
        <dbReference type="ARBA" id="ARBA00006739"/>
    </source>
</evidence>
<feature type="transmembrane region" description="Helical" evidence="8">
    <location>
        <begin position="339"/>
        <end position="361"/>
    </location>
</feature>
<evidence type="ECO:0000256" key="3">
    <source>
        <dbReference type="ARBA" id="ARBA00022676"/>
    </source>
</evidence>
<dbReference type="Proteomes" id="UP000230683">
    <property type="component" value="Unassembled WGS sequence"/>
</dbReference>
<reference evidence="12" key="1">
    <citation type="submission" date="2017-09" db="EMBL/GenBank/DDBJ databases">
        <title>Depth-based differentiation of microbial function through sediment-hosted aquifers and enrichment of novel symbionts in the deep terrestrial subsurface.</title>
        <authorList>
            <person name="Probst A.J."/>
            <person name="Ladd B."/>
            <person name="Jarett J.K."/>
            <person name="Geller-Mcgrath D.E."/>
            <person name="Sieber C.M.K."/>
            <person name="Emerson J.B."/>
            <person name="Anantharaman K."/>
            <person name="Thomas B.C."/>
            <person name="Malmstrom R."/>
            <person name="Stieglmeier M."/>
            <person name="Klingl A."/>
            <person name="Woyke T."/>
            <person name="Ryan C.M."/>
            <person name="Banfield J.F."/>
        </authorList>
    </citation>
    <scope>NUCLEOTIDE SEQUENCE [LARGE SCALE GENOMIC DNA]</scope>
</reference>
<dbReference type="GO" id="GO:0009247">
    <property type="term" value="P:glycolipid biosynthetic process"/>
    <property type="evidence" value="ECO:0007669"/>
    <property type="project" value="TreeGrafter"/>
</dbReference>
<keyword evidence="5 8" id="KW-0812">Transmembrane</keyword>
<protein>
    <recommendedName>
        <fullName evidence="13">Glycosyltransferase family 2 protein</fullName>
    </recommendedName>
</protein>
<evidence type="ECO:0000259" key="10">
    <source>
        <dbReference type="Pfam" id="PF04138"/>
    </source>
</evidence>
<feature type="transmembrane region" description="Helical" evidence="8">
    <location>
        <begin position="297"/>
        <end position="318"/>
    </location>
</feature>
<dbReference type="InterPro" id="IPR001173">
    <property type="entry name" value="Glyco_trans_2-like"/>
</dbReference>
<evidence type="ECO:0000256" key="6">
    <source>
        <dbReference type="ARBA" id="ARBA00022989"/>
    </source>
</evidence>
<keyword evidence="4" id="KW-0808">Transferase</keyword>
<proteinExistence type="inferred from homology"/>
<dbReference type="InterPro" id="IPR039528">
    <property type="entry name" value="DPM1-like"/>
</dbReference>
<dbReference type="GO" id="GO:0004582">
    <property type="term" value="F:dolichyl-phosphate beta-D-mannosyltransferase activity"/>
    <property type="evidence" value="ECO:0007669"/>
    <property type="project" value="InterPro"/>
</dbReference>
<accession>A0A2M7X375</accession>
<evidence type="ECO:0000256" key="1">
    <source>
        <dbReference type="ARBA" id="ARBA00004141"/>
    </source>
</evidence>
<dbReference type="PANTHER" id="PTHR43398:SF1">
    <property type="entry name" value="DOLICHOL-PHOSPHATE MANNOSYLTRANSFERASE SUBUNIT 1"/>
    <property type="match status" value="1"/>
</dbReference>
<evidence type="ECO:0000313" key="11">
    <source>
        <dbReference type="EMBL" id="PJA40588.1"/>
    </source>
</evidence>
<evidence type="ECO:0000259" key="9">
    <source>
        <dbReference type="Pfam" id="PF00535"/>
    </source>
</evidence>
<dbReference type="CDD" id="cd06442">
    <property type="entry name" value="DPM1_like"/>
    <property type="match status" value="1"/>
</dbReference>
<keyword evidence="7 8" id="KW-0472">Membrane</keyword>
<dbReference type="InterPro" id="IPR029044">
    <property type="entry name" value="Nucleotide-diphossugar_trans"/>
</dbReference>
<dbReference type="Gene3D" id="3.90.550.10">
    <property type="entry name" value="Spore Coat Polysaccharide Biosynthesis Protein SpsA, Chain A"/>
    <property type="match status" value="1"/>
</dbReference>
<evidence type="ECO:0000313" key="12">
    <source>
        <dbReference type="Proteomes" id="UP000230683"/>
    </source>
</evidence>
<comment type="caution">
    <text evidence="11">The sequence shown here is derived from an EMBL/GenBank/DDBJ whole genome shotgun (WGS) entry which is preliminary data.</text>
</comment>
<dbReference type="PANTHER" id="PTHR43398">
    <property type="entry name" value="DOLICHOL-PHOSPHATE MANNOSYLTRANSFERASE SUBUNIT 1"/>
    <property type="match status" value="1"/>
</dbReference>
<feature type="domain" description="GtrA/DPMS transmembrane" evidence="10">
    <location>
        <begin position="292"/>
        <end position="390"/>
    </location>
</feature>
<dbReference type="AlphaFoldDB" id="A0A2M7X375"/>
<dbReference type="Pfam" id="PF04138">
    <property type="entry name" value="GtrA_DPMS_TM"/>
    <property type="match status" value="1"/>
</dbReference>